<sequence>MKTLSLFEEERLTLPKSIELSVESLRHYGSFYKHWAIAFSGGKDSSATVTLVAHLIETGQIPKPESLTILYADTRQELPPLHTSALNILDALRDRLQPLFNKGSFETRVVLPELDHRYFVYILGRGVPPPSNTFRWCTPKLKVMSMERELEALRQERGEKFLMLTGVRIGESAARDQRIAVSCTKDGGECGQGWFQQSTSSAIADTLAPIVHWRVCHVWDWLLHADLELGFPTLEIAKVYGQDVSDGEEPINARTGCIGCPLVQKDAALDRVVAQPEWAYLKPLEKLRPLYWEIKKPQYRHRKHGEINKNGSLAAKQNRLGPLHIDARRWMLEQVLAIQAEVNTAAKLLSKPEISLINDEELSRIEELIAANTYPEKWDGTEHRGDEWLPEILPDGSIQNLLFDNSEFDPVG</sequence>
<dbReference type="InterPro" id="IPR014729">
    <property type="entry name" value="Rossmann-like_a/b/a_fold"/>
</dbReference>
<reference evidence="2" key="2">
    <citation type="journal article" date="2022" name="Microbiol. Resour. Announc.">
        <title>Metagenome Sequencing to Explore Phylogenomics of Terrestrial Cyanobacteria.</title>
        <authorList>
            <person name="Ward R.D."/>
            <person name="Stajich J.E."/>
            <person name="Johansen J.R."/>
            <person name="Huntemann M."/>
            <person name="Clum A."/>
            <person name="Foster B."/>
            <person name="Foster B."/>
            <person name="Roux S."/>
            <person name="Palaniappan K."/>
            <person name="Varghese N."/>
            <person name="Mukherjee S."/>
            <person name="Reddy T.B.K."/>
            <person name="Daum C."/>
            <person name="Copeland A."/>
            <person name="Chen I.A."/>
            <person name="Ivanova N.N."/>
            <person name="Kyrpides N.C."/>
            <person name="Shapiro N."/>
            <person name="Eloe-Fadrosh E.A."/>
            <person name="Pietrasiak N."/>
        </authorList>
    </citation>
    <scope>NUCLEOTIDE SEQUENCE</scope>
    <source>
        <strain evidence="2">UHER 2000/2452</strain>
    </source>
</reference>
<dbReference type="Gene3D" id="3.40.50.620">
    <property type="entry name" value="HUPs"/>
    <property type="match status" value="1"/>
</dbReference>
<evidence type="ECO:0000259" key="1">
    <source>
        <dbReference type="Pfam" id="PF01507"/>
    </source>
</evidence>
<reference evidence="2" key="1">
    <citation type="submission" date="2021-05" db="EMBL/GenBank/DDBJ databases">
        <authorList>
            <person name="Pietrasiak N."/>
            <person name="Ward R."/>
            <person name="Stajich J.E."/>
            <person name="Kurbessoian T."/>
        </authorList>
    </citation>
    <scope>NUCLEOTIDE SEQUENCE</scope>
    <source>
        <strain evidence="2">UHER 2000/2452</strain>
    </source>
</reference>
<dbReference type="EMBL" id="JAHHHD010000016">
    <property type="protein sequence ID" value="MBW4659904.1"/>
    <property type="molecule type" value="Genomic_DNA"/>
</dbReference>
<dbReference type="GO" id="GO:0003824">
    <property type="term" value="F:catalytic activity"/>
    <property type="evidence" value="ECO:0007669"/>
    <property type="project" value="InterPro"/>
</dbReference>
<dbReference type="InterPro" id="IPR002500">
    <property type="entry name" value="PAPS_reduct_dom"/>
</dbReference>
<dbReference type="Proteomes" id="UP000757435">
    <property type="component" value="Unassembled WGS sequence"/>
</dbReference>
<organism evidence="2 3">
    <name type="scientific">Drouetiella hepatica Uher 2000/2452</name>
    <dbReference type="NCBI Taxonomy" id="904376"/>
    <lineage>
        <taxon>Bacteria</taxon>
        <taxon>Bacillati</taxon>
        <taxon>Cyanobacteriota</taxon>
        <taxon>Cyanophyceae</taxon>
        <taxon>Oculatellales</taxon>
        <taxon>Oculatellaceae</taxon>
        <taxon>Drouetiella</taxon>
    </lineage>
</organism>
<dbReference type="InterPro" id="IPR050128">
    <property type="entry name" value="Sulfate_adenylyltrnsfr_sub2"/>
</dbReference>
<protein>
    <submittedName>
        <fullName evidence="2">Phosphoadenosine phosphosulfate reductase family protein</fullName>
    </submittedName>
</protein>
<dbReference type="PANTHER" id="PTHR43196:SF2">
    <property type="entry name" value="PHOSPHOADENOSINE PHOSPHOSULFATE REDUCTASE"/>
    <property type="match status" value="1"/>
</dbReference>
<dbReference type="SUPFAM" id="SSF52402">
    <property type="entry name" value="Adenine nucleotide alpha hydrolases-like"/>
    <property type="match status" value="1"/>
</dbReference>
<dbReference type="Pfam" id="PF01507">
    <property type="entry name" value="PAPS_reduct"/>
    <property type="match status" value="1"/>
</dbReference>
<gene>
    <name evidence="2" type="ORF">KME15_14605</name>
</gene>
<proteinExistence type="predicted"/>
<name>A0A951QDH4_9CYAN</name>
<evidence type="ECO:0000313" key="2">
    <source>
        <dbReference type="EMBL" id="MBW4659904.1"/>
    </source>
</evidence>
<comment type="caution">
    <text evidence="2">The sequence shown here is derived from an EMBL/GenBank/DDBJ whole genome shotgun (WGS) entry which is preliminary data.</text>
</comment>
<dbReference type="PANTHER" id="PTHR43196">
    <property type="entry name" value="SULFATE ADENYLYLTRANSFERASE SUBUNIT 2"/>
    <property type="match status" value="1"/>
</dbReference>
<feature type="domain" description="Phosphoadenosine phosphosulphate reductase" evidence="1">
    <location>
        <begin position="36"/>
        <end position="228"/>
    </location>
</feature>
<dbReference type="AlphaFoldDB" id="A0A951QDH4"/>
<evidence type="ECO:0000313" key="3">
    <source>
        <dbReference type="Proteomes" id="UP000757435"/>
    </source>
</evidence>
<accession>A0A951QDH4</accession>